<sequence length="326" mass="34316">MVATKDGIYDPSAKWVDLGNGQYVQQLAKLDLDLVAYIRASTSNYTWAAFPVAPDHDWNKTPNVSDEVRDRLSGRVLDTQGGFRSSVLVDGEAFNPRFLPCGDASCVASGAGIDLKDPETQRWISAGNTKAAKDALAVGSLAPLPMAWIGKVLGSVFGKGVASEAIGGGSSAVVAKGLGNAAGEAKGVGNATLYADDICFSQNTVSFNKMDRISGTNYTYDDLVQSMKTNGWKGDPVDVVKMPDGKLTSMDNTRIAAAREAGIDVNASVRGFDDPLTSAIQEARGWQSFDTWGEAITGRINKQSGGFSTSNPYGSTEPPRISGGGK</sequence>
<dbReference type="AlphaFoldDB" id="A0A1H4X4I9"/>
<gene>
    <name evidence="2" type="ORF">SAMN04490185_2537</name>
</gene>
<evidence type="ECO:0000313" key="3">
    <source>
        <dbReference type="Proteomes" id="UP000183114"/>
    </source>
</evidence>
<evidence type="ECO:0008006" key="4">
    <source>
        <dbReference type="Google" id="ProtNLM"/>
    </source>
</evidence>
<reference evidence="2 3" key="1">
    <citation type="submission" date="2016-10" db="EMBL/GenBank/DDBJ databases">
        <authorList>
            <person name="de Groot N.N."/>
        </authorList>
    </citation>
    <scope>NUCLEOTIDE SEQUENCE [LARGE SCALE GENOMIC DNA]</scope>
    <source>
        <strain evidence="2 3">BS3655</strain>
    </source>
</reference>
<protein>
    <recommendedName>
        <fullName evidence="4">Filamentous hemagglutinin</fullName>
    </recommendedName>
</protein>
<name>A0A1H4X4I9_9PSED</name>
<dbReference type="RefSeq" id="WP_074874363.1">
    <property type="nucleotide sequence ID" value="NZ_FNTF01000002.1"/>
</dbReference>
<evidence type="ECO:0000313" key="2">
    <source>
        <dbReference type="EMBL" id="SED00150.1"/>
    </source>
</evidence>
<feature type="region of interest" description="Disordered" evidence="1">
    <location>
        <begin position="300"/>
        <end position="326"/>
    </location>
</feature>
<accession>A0A1H4X4I9</accession>
<feature type="compositionally biased region" description="Polar residues" evidence="1">
    <location>
        <begin position="300"/>
        <end position="314"/>
    </location>
</feature>
<dbReference type="Proteomes" id="UP000183114">
    <property type="component" value="Unassembled WGS sequence"/>
</dbReference>
<proteinExistence type="predicted"/>
<evidence type="ECO:0000256" key="1">
    <source>
        <dbReference type="SAM" id="MobiDB-lite"/>
    </source>
</evidence>
<dbReference type="EMBL" id="FNTF01000002">
    <property type="protein sequence ID" value="SED00150.1"/>
    <property type="molecule type" value="Genomic_DNA"/>
</dbReference>
<organism evidence="2 3">
    <name type="scientific">Pseudomonas frederiksbergensis</name>
    <dbReference type="NCBI Taxonomy" id="104087"/>
    <lineage>
        <taxon>Bacteria</taxon>
        <taxon>Pseudomonadati</taxon>
        <taxon>Pseudomonadota</taxon>
        <taxon>Gammaproteobacteria</taxon>
        <taxon>Pseudomonadales</taxon>
        <taxon>Pseudomonadaceae</taxon>
        <taxon>Pseudomonas</taxon>
    </lineage>
</organism>